<proteinExistence type="predicted"/>
<reference evidence="1 2" key="1">
    <citation type="journal article" date="2015" name="Nat. Commun.">
        <title>Outbred genome sequencing and CRISPR/Cas9 gene editing in butterflies.</title>
        <authorList>
            <person name="Li X."/>
            <person name="Fan D."/>
            <person name="Zhang W."/>
            <person name="Liu G."/>
            <person name="Zhang L."/>
            <person name="Zhao L."/>
            <person name="Fang X."/>
            <person name="Chen L."/>
            <person name="Dong Y."/>
            <person name="Chen Y."/>
            <person name="Ding Y."/>
            <person name="Zhao R."/>
            <person name="Feng M."/>
            <person name="Zhu Y."/>
            <person name="Feng Y."/>
            <person name="Jiang X."/>
            <person name="Zhu D."/>
            <person name="Xiang H."/>
            <person name="Feng X."/>
            <person name="Li S."/>
            <person name="Wang J."/>
            <person name="Zhang G."/>
            <person name="Kronforst M.R."/>
            <person name="Wang W."/>
        </authorList>
    </citation>
    <scope>NUCLEOTIDE SEQUENCE [LARGE SCALE GENOMIC DNA]</scope>
    <source>
        <strain evidence="1">Ya'a_city_454_Px</strain>
        <tissue evidence="1">Whole body</tissue>
    </source>
</reference>
<sequence>MKALFVLCPKRYLQTVENSKKPTPSLKSSNSSEVPLALRHGHVVSSLEEHICQRVVMYLTVCCRLHQVDVNLDKLSSPPGFGCVAPLTLTPPTSSVTTR</sequence>
<dbReference type="Proteomes" id="UP000053268">
    <property type="component" value="Unassembled WGS sequence"/>
</dbReference>
<protein>
    <submittedName>
        <fullName evidence="1">Uncharacterized protein</fullName>
    </submittedName>
</protein>
<gene>
    <name evidence="1" type="ORF">RR46_00071</name>
</gene>
<name>A0A0N1IHI9_PAPXU</name>
<accession>A0A0N1IHI9</accession>
<comment type="caution">
    <text evidence="1">The sequence shown here is derived from an EMBL/GenBank/DDBJ whole genome shotgun (WGS) entry which is preliminary data.</text>
</comment>
<evidence type="ECO:0000313" key="1">
    <source>
        <dbReference type="EMBL" id="KPJ20723.1"/>
    </source>
</evidence>
<evidence type="ECO:0000313" key="2">
    <source>
        <dbReference type="Proteomes" id="UP000053268"/>
    </source>
</evidence>
<keyword evidence="2" id="KW-1185">Reference proteome</keyword>
<dbReference type="EMBL" id="LADI01011474">
    <property type="protein sequence ID" value="KPJ20723.1"/>
    <property type="molecule type" value="Genomic_DNA"/>
</dbReference>
<organism evidence="1 2">
    <name type="scientific">Papilio xuthus</name>
    <name type="common">Asian swallowtail butterfly</name>
    <dbReference type="NCBI Taxonomy" id="66420"/>
    <lineage>
        <taxon>Eukaryota</taxon>
        <taxon>Metazoa</taxon>
        <taxon>Ecdysozoa</taxon>
        <taxon>Arthropoda</taxon>
        <taxon>Hexapoda</taxon>
        <taxon>Insecta</taxon>
        <taxon>Pterygota</taxon>
        <taxon>Neoptera</taxon>
        <taxon>Endopterygota</taxon>
        <taxon>Lepidoptera</taxon>
        <taxon>Glossata</taxon>
        <taxon>Ditrysia</taxon>
        <taxon>Papilionoidea</taxon>
        <taxon>Papilionidae</taxon>
        <taxon>Papilioninae</taxon>
        <taxon>Papilio</taxon>
    </lineage>
</organism>
<dbReference type="AlphaFoldDB" id="A0A0N1IHI9"/>